<evidence type="ECO:0000313" key="2">
    <source>
        <dbReference type="Proteomes" id="UP000660862"/>
    </source>
</evidence>
<name>A0A917I264_9SPHI</name>
<keyword evidence="2" id="KW-1185">Reference proteome</keyword>
<reference evidence="1" key="2">
    <citation type="submission" date="2020-09" db="EMBL/GenBank/DDBJ databases">
        <authorList>
            <person name="Sun Q."/>
            <person name="Zhou Y."/>
        </authorList>
    </citation>
    <scope>NUCLEOTIDE SEQUENCE</scope>
    <source>
        <strain evidence="1">CGMCC 1.12195</strain>
    </source>
</reference>
<evidence type="ECO:0000313" key="1">
    <source>
        <dbReference type="EMBL" id="GGH01498.1"/>
    </source>
</evidence>
<proteinExistence type="predicted"/>
<organism evidence="1 2">
    <name type="scientific">Parapedobacter pyrenivorans</name>
    <dbReference type="NCBI Taxonomy" id="1305674"/>
    <lineage>
        <taxon>Bacteria</taxon>
        <taxon>Pseudomonadati</taxon>
        <taxon>Bacteroidota</taxon>
        <taxon>Sphingobacteriia</taxon>
        <taxon>Sphingobacteriales</taxon>
        <taxon>Sphingobacteriaceae</taxon>
        <taxon>Parapedobacter</taxon>
    </lineage>
</organism>
<protein>
    <submittedName>
        <fullName evidence="1">Uncharacterized protein</fullName>
    </submittedName>
</protein>
<reference evidence="1" key="1">
    <citation type="journal article" date="2014" name="Int. J. Syst. Evol. Microbiol.">
        <title>Complete genome sequence of Corynebacterium casei LMG S-19264T (=DSM 44701T), isolated from a smear-ripened cheese.</title>
        <authorList>
            <consortium name="US DOE Joint Genome Institute (JGI-PGF)"/>
            <person name="Walter F."/>
            <person name="Albersmeier A."/>
            <person name="Kalinowski J."/>
            <person name="Ruckert C."/>
        </authorList>
    </citation>
    <scope>NUCLEOTIDE SEQUENCE</scope>
    <source>
        <strain evidence="1">CGMCC 1.12195</strain>
    </source>
</reference>
<dbReference type="Proteomes" id="UP000660862">
    <property type="component" value="Unassembled WGS sequence"/>
</dbReference>
<dbReference type="EMBL" id="BMER01000006">
    <property type="protein sequence ID" value="GGH01498.1"/>
    <property type="molecule type" value="Genomic_DNA"/>
</dbReference>
<gene>
    <name evidence="1" type="ORF">GCM10007415_42040</name>
</gene>
<accession>A0A917I264</accession>
<dbReference type="AlphaFoldDB" id="A0A917I264"/>
<sequence length="791" mass="92788">MRKYSGKRYFEVMRQHGAKEYKLGDHFDRSWFDYSVSIISEDEVIKKEQEELFIKDINLIELANYLEGKDKPLYFHPLHLNVQTDWVDNYLFKKDQETTKQEKTILRKALKLTKRICEVPTVSQVRNHFDEKLIQYSENGNSKALQRIIHGITQLYDLQMKYGTTGAFDLMLNFKDILQKALFASINSNNYSCFEILVRFFFIRSHVAFAQGDTKVFEDLIDVHTYIYLKAIPLKGSSAFRDILTLALDGSGYYDRYFDLLSPKEQKDSTDANTIRLALLTYTNYSSLLFYMIHHRDASGIKNAIKLLDKQFGVFYDYQIKERIRELLEQQNDENYREIKILKKRYRDSKLIQTYRRHTMFGLKAWVFHLVRNNNLSSTEALGIIREMTMRYTDMEDGLEDIFFFRAAPALTGYFGWLGWTFRTNEDEETAFSNPMEWLTFGFMAEQIIQYYLPFTTDELDYEELHGISFLKQDLLGAKQFFIEHFDDWKDLLKVVDLKDLEDKAQKVIDFFGWLAMNQEIDELKRIANSKMDKSIITEQTEKAKIAWNKKAQIFRLFKEIGISETSDTGLPFIGLTKHFYKDYKRFFIKKGQHLDFLPSIASQVGQDTNDTFFRVADKSTVLKGNNILSILVEGVINLVDEGVNTDCIMIEQYNWYMDNELSKHEDFRPYSGDISTSRPRIVGWFKEAPVYAFSSNSLVNRVIIADFKRAFKMTYAALSENFVDSLDITIQEINKEKAKTKVKRRIPNEQNQDVIEKKTLELQNGVELTLRVGVEFSVTDEKAYVIGMIN</sequence>
<comment type="caution">
    <text evidence="1">The sequence shown here is derived from an EMBL/GenBank/DDBJ whole genome shotgun (WGS) entry which is preliminary data.</text>
</comment>